<name>A0A671PN21_9TELE</name>
<dbReference type="CDD" id="cd03602">
    <property type="entry name" value="CLECT_1"/>
    <property type="match status" value="1"/>
</dbReference>
<dbReference type="SMART" id="SM00034">
    <property type="entry name" value="CLECT"/>
    <property type="match status" value="1"/>
</dbReference>
<sequence length="138" mass="16185">NALEYALIRAGKISFQSQRIPQQNNTRFVYVPTPMNWMNAQKYCRQQHHTELVSVRNEEENRQIRQLIPAGHFAYIGLFKDDYIWSDNSTSSFRNWDPDQPDESGECVAQQLRDSRLWDDQTCSAQKPFFCSACVLTF</sequence>
<feature type="domain" description="C-type lectin" evidence="1">
    <location>
        <begin position="23"/>
        <end position="132"/>
    </location>
</feature>
<dbReference type="Pfam" id="PF00059">
    <property type="entry name" value="Lectin_C"/>
    <property type="match status" value="1"/>
</dbReference>
<reference evidence="2" key="2">
    <citation type="submission" date="2025-09" db="UniProtKB">
        <authorList>
            <consortium name="Ensembl"/>
        </authorList>
    </citation>
    <scope>IDENTIFICATION</scope>
</reference>
<protein>
    <recommendedName>
        <fullName evidence="1">C-type lectin domain-containing protein</fullName>
    </recommendedName>
</protein>
<dbReference type="Proteomes" id="UP000472260">
    <property type="component" value="Unassembled WGS sequence"/>
</dbReference>
<dbReference type="InterPro" id="IPR001304">
    <property type="entry name" value="C-type_lectin-like"/>
</dbReference>
<organism evidence="2 3">
    <name type="scientific">Sinocyclocheilus anshuiensis</name>
    <dbReference type="NCBI Taxonomy" id="1608454"/>
    <lineage>
        <taxon>Eukaryota</taxon>
        <taxon>Metazoa</taxon>
        <taxon>Chordata</taxon>
        <taxon>Craniata</taxon>
        <taxon>Vertebrata</taxon>
        <taxon>Euteleostomi</taxon>
        <taxon>Actinopterygii</taxon>
        <taxon>Neopterygii</taxon>
        <taxon>Teleostei</taxon>
        <taxon>Ostariophysi</taxon>
        <taxon>Cypriniformes</taxon>
        <taxon>Cyprinidae</taxon>
        <taxon>Cyprininae</taxon>
        <taxon>Sinocyclocheilus</taxon>
    </lineage>
</organism>
<dbReference type="Gene3D" id="3.10.100.10">
    <property type="entry name" value="Mannose-Binding Protein A, subunit A"/>
    <property type="match status" value="1"/>
</dbReference>
<keyword evidence="3" id="KW-1185">Reference proteome</keyword>
<dbReference type="InterPro" id="IPR016186">
    <property type="entry name" value="C-type_lectin-like/link_sf"/>
</dbReference>
<reference evidence="2" key="1">
    <citation type="submission" date="2025-08" db="UniProtKB">
        <authorList>
            <consortium name="Ensembl"/>
        </authorList>
    </citation>
    <scope>IDENTIFICATION</scope>
</reference>
<evidence type="ECO:0000259" key="1">
    <source>
        <dbReference type="PROSITE" id="PS50041"/>
    </source>
</evidence>
<dbReference type="SUPFAM" id="SSF56436">
    <property type="entry name" value="C-type lectin-like"/>
    <property type="match status" value="1"/>
</dbReference>
<proteinExistence type="predicted"/>
<dbReference type="PANTHER" id="PTHR45784">
    <property type="entry name" value="C-TYPE LECTIN DOMAIN FAMILY 20 MEMBER A-RELATED"/>
    <property type="match status" value="1"/>
</dbReference>
<accession>A0A671PN21</accession>
<evidence type="ECO:0000313" key="3">
    <source>
        <dbReference type="Proteomes" id="UP000472260"/>
    </source>
</evidence>
<dbReference type="Ensembl" id="ENSSANT00000061319.1">
    <property type="protein sequence ID" value="ENSSANP00000057621.1"/>
    <property type="gene ID" value="ENSSANG00000028869.1"/>
</dbReference>
<evidence type="ECO:0000313" key="2">
    <source>
        <dbReference type="Ensembl" id="ENSSANP00000057621.1"/>
    </source>
</evidence>
<dbReference type="AlphaFoldDB" id="A0A671PN21"/>
<dbReference type="InterPro" id="IPR016187">
    <property type="entry name" value="CTDL_fold"/>
</dbReference>
<dbReference type="PANTHER" id="PTHR45784:SF3">
    <property type="entry name" value="C-TYPE LECTIN DOMAIN FAMILY 4 MEMBER K-LIKE-RELATED"/>
    <property type="match status" value="1"/>
</dbReference>
<dbReference type="PROSITE" id="PS50041">
    <property type="entry name" value="C_TYPE_LECTIN_2"/>
    <property type="match status" value="1"/>
</dbReference>